<evidence type="ECO:0000256" key="13">
    <source>
        <dbReference type="ARBA" id="ARBA00023264"/>
    </source>
</evidence>
<keyword evidence="10 16" id="KW-0443">Lipid metabolism</keyword>
<dbReference type="PATRIC" id="fig|1199245.3.peg.793"/>
<evidence type="ECO:0000256" key="5">
    <source>
        <dbReference type="ARBA" id="ARBA00013113"/>
    </source>
</evidence>
<proteinExistence type="inferred from homology"/>
<keyword evidence="19" id="KW-1185">Reference proteome</keyword>
<comment type="similarity">
    <text evidence="4 16">Belongs to the GPAT/DAPAT family.</text>
</comment>
<evidence type="ECO:0000256" key="11">
    <source>
        <dbReference type="ARBA" id="ARBA00023136"/>
    </source>
</evidence>
<keyword evidence="9 16" id="KW-0808">Transferase</keyword>
<comment type="pathway">
    <text evidence="3">Lipid metabolism.</text>
</comment>
<evidence type="ECO:0000256" key="12">
    <source>
        <dbReference type="ARBA" id="ARBA00023209"/>
    </source>
</evidence>
<dbReference type="HOGENOM" id="CLU_015407_0_0_6"/>
<evidence type="ECO:0000256" key="8">
    <source>
        <dbReference type="ARBA" id="ARBA00022516"/>
    </source>
</evidence>
<dbReference type="RefSeq" id="WP_014888347.1">
    <property type="nucleotide sequence ID" value="NC_018419.1"/>
</dbReference>
<dbReference type="GO" id="GO:0016024">
    <property type="term" value="P:CDP-diacylglycerol biosynthetic process"/>
    <property type="evidence" value="ECO:0007669"/>
    <property type="project" value="UniProtKB-UniRule"/>
</dbReference>
<keyword evidence="12 16" id="KW-0594">Phospholipid biosynthesis</keyword>
<dbReference type="PIRSF" id="PIRSF000437">
    <property type="entry name" value="GPAT_DHAPAT"/>
    <property type="match status" value="1"/>
</dbReference>
<dbReference type="Proteomes" id="UP000003936">
    <property type="component" value="Chromosome"/>
</dbReference>
<dbReference type="CDD" id="cd07993">
    <property type="entry name" value="LPLAT_DHAPAT-like"/>
    <property type="match status" value="1"/>
</dbReference>
<keyword evidence="11 16" id="KW-0472">Membrane</keyword>
<evidence type="ECO:0000313" key="19">
    <source>
        <dbReference type="Proteomes" id="UP000003936"/>
    </source>
</evidence>
<dbReference type="GO" id="GO:0004366">
    <property type="term" value="F:glycerol-3-phosphate O-acyltransferase activity"/>
    <property type="evidence" value="ECO:0007669"/>
    <property type="project" value="UniProtKB-UniRule"/>
</dbReference>
<evidence type="ECO:0000256" key="1">
    <source>
        <dbReference type="ARBA" id="ARBA00004413"/>
    </source>
</evidence>
<keyword evidence="14 16" id="KW-0012">Acyltransferase</keyword>
<dbReference type="Pfam" id="PF19277">
    <property type="entry name" value="GPAT_C"/>
    <property type="match status" value="1"/>
</dbReference>
<dbReference type="EMBL" id="CP003546">
    <property type="protein sequence ID" value="AFP85050.1"/>
    <property type="molecule type" value="Genomic_DNA"/>
</dbReference>
<dbReference type="GO" id="GO:0006631">
    <property type="term" value="P:fatty acid metabolic process"/>
    <property type="evidence" value="ECO:0007669"/>
    <property type="project" value="TreeGrafter"/>
</dbReference>
<evidence type="ECO:0000256" key="7">
    <source>
        <dbReference type="ARBA" id="ARBA00022475"/>
    </source>
</evidence>
<dbReference type="Pfam" id="PF01553">
    <property type="entry name" value="Acyltransferase"/>
    <property type="match status" value="1"/>
</dbReference>
<dbReference type="PANTHER" id="PTHR12563:SF17">
    <property type="entry name" value="DIHYDROXYACETONE PHOSPHATE ACYLTRANSFERASE"/>
    <property type="match status" value="1"/>
</dbReference>
<dbReference type="KEGG" id="sect:A359_06640"/>
<dbReference type="InterPro" id="IPR028354">
    <property type="entry name" value="GPAT_PlsB"/>
</dbReference>
<evidence type="ECO:0000256" key="4">
    <source>
        <dbReference type="ARBA" id="ARBA00007937"/>
    </source>
</evidence>
<dbReference type="InterPro" id="IPR045520">
    <property type="entry name" value="GPAT/DHAPAT_C"/>
</dbReference>
<comment type="pathway">
    <text evidence="2 16">Phospholipid metabolism; CDP-diacylglycerol biosynthesis; CDP-diacylglycerol from sn-glycerol 3-phosphate: step 1/3.</text>
</comment>
<comment type="catalytic activity">
    <reaction evidence="15 16">
        <text>sn-glycerol 3-phosphate + an acyl-CoA = a 1-acyl-sn-glycero-3-phosphate + CoA</text>
        <dbReference type="Rhea" id="RHEA:15325"/>
        <dbReference type="ChEBI" id="CHEBI:57287"/>
        <dbReference type="ChEBI" id="CHEBI:57597"/>
        <dbReference type="ChEBI" id="CHEBI:57970"/>
        <dbReference type="ChEBI" id="CHEBI:58342"/>
        <dbReference type="EC" id="2.3.1.15"/>
    </reaction>
</comment>
<dbReference type="UniPathway" id="UPA00557">
    <property type="reaction ID" value="UER00612"/>
</dbReference>
<keyword evidence="7 16" id="KW-1003">Cell membrane</keyword>
<dbReference type="AlphaFoldDB" id="J3TXR8"/>
<dbReference type="PIRSF" id="PIRSF500064">
    <property type="entry name" value="GPAT"/>
    <property type="match status" value="1"/>
</dbReference>
<dbReference type="OrthoDB" id="335193at2"/>
<dbReference type="NCBIfam" id="TIGR03703">
    <property type="entry name" value="plsB"/>
    <property type="match status" value="1"/>
</dbReference>
<keyword evidence="8 16" id="KW-0444">Lipid biosynthesis</keyword>
<evidence type="ECO:0000256" key="2">
    <source>
        <dbReference type="ARBA" id="ARBA00004765"/>
    </source>
</evidence>
<evidence type="ECO:0000256" key="6">
    <source>
        <dbReference type="ARBA" id="ARBA00013432"/>
    </source>
</evidence>
<dbReference type="SUPFAM" id="SSF69593">
    <property type="entry name" value="Glycerol-3-phosphate (1)-acyltransferase"/>
    <property type="match status" value="1"/>
</dbReference>
<sequence>MLVWRRMYYMFLDVLLQCLVRSKIIPSNLCTAEAGINPRKPMMYLLPHHSKSDLLTLRRQCLKKGFCDPLTPLHIRGITLPRYVCIHNKPPLLPSYNKQAQSVALFQNYLELHRLNPTLDVQLVPVLVMFGRAPGRESQSNKRVSKGRLINSINKFFNVLWMGRDSFVWFSRPLSLRDIVSEHGADTFISQKLYRVACIHFARRRLAAVGPPLPVRHALFKKLLTSTALDKAIEYEASSKKISTKQATKNAFKLMDEIAAQVSYEAIRFSDRVLSWAWHHLYQGLNVFNADRVRQLAEAGHEIVYVPCHRSHMDYLLLSYVLYHQGLVPPHIAAGINLNFWPAGQIFRRLGAFFIRRKFKGNKLYSAIFREYFVELCAQGYSLEYFIEGGRSRTGRLLQPKTGTLTMTIQAMLRCGNRPITLVPIYVGYEHVLEVEDYAKELCGAEKEKEGLWKMLFGLRKLRNFGQAYVNFGVPLPLATYLSKQVPKWRDPVEAQRPQWLAKAADDIAAILMVRINNAAAANAINLFSTVLLSAHRRGLTRLQLLSQLACYLDLLRKVPYAPDITIPNLTPEAILSRAIEMNTCTVKHDTIDDLICLSRDQATLMTYYRNNIQHLFILPSLVASIICSCPGILRVQLRQKVTLLYPLLKAELFMRYSKKQILPVIDCLIRELARQGLVKIQGMLLYPANTRLYSLQLLAENVSETLQRYAITFLLLRANPEANCRTLQKSSRIMARTLALLHGINAPEFFDTAVFSVLVATLRKEEYLRDACDACDEKPSELWEILSELITPGIINTIKRAIFLACSPAMLNPLTK</sequence>
<gene>
    <name evidence="16" type="primary">plsB</name>
    <name evidence="18" type="ORF">A359_06640</name>
</gene>
<dbReference type="InterPro" id="IPR041728">
    <property type="entry name" value="GPAT/DHAPAT_LPLAT"/>
</dbReference>
<reference evidence="18 19" key="1">
    <citation type="journal article" date="2012" name="Mol. Biol. Evol.">
        <title>Genome reduction and co-evolution between the primary and secondary bacterial symbionts of psyllids.</title>
        <authorList>
            <person name="Sloan D.B."/>
            <person name="Moran N.A."/>
        </authorList>
    </citation>
    <scope>NUCLEOTIDE SEQUENCE [LARGE SCALE GENOMIC DNA]</scope>
    <source>
        <strain evidence="18">Ceuc_S</strain>
    </source>
</reference>
<keyword evidence="13 16" id="KW-1208">Phospholipid metabolism</keyword>
<evidence type="ECO:0000256" key="16">
    <source>
        <dbReference type="HAMAP-Rule" id="MF_00393"/>
    </source>
</evidence>
<dbReference type="HAMAP" id="MF_00393">
    <property type="entry name" value="Glyc3P_acyltrans"/>
    <property type="match status" value="1"/>
</dbReference>
<feature type="short sequence motif" description="HXXXXD motif" evidence="16">
    <location>
        <begin position="308"/>
        <end position="313"/>
    </location>
</feature>
<evidence type="ECO:0000256" key="9">
    <source>
        <dbReference type="ARBA" id="ARBA00022679"/>
    </source>
</evidence>
<feature type="domain" description="Phospholipid/glycerol acyltransferase" evidence="17">
    <location>
        <begin position="303"/>
        <end position="430"/>
    </location>
</feature>
<dbReference type="EC" id="2.3.1.15" evidence="5 16"/>
<evidence type="ECO:0000313" key="18">
    <source>
        <dbReference type="EMBL" id="AFP85050.1"/>
    </source>
</evidence>
<evidence type="ECO:0000256" key="3">
    <source>
        <dbReference type="ARBA" id="ARBA00005189"/>
    </source>
</evidence>
<dbReference type="PANTHER" id="PTHR12563">
    <property type="entry name" value="GLYCEROL-3-PHOSPHATE ACYLTRANSFERASE"/>
    <property type="match status" value="1"/>
</dbReference>
<dbReference type="InterPro" id="IPR022284">
    <property type="entry name" value="GPAT/DHAPAT"/>
</dbReference>
<organism evidence="18 19">
    <name type="scientific">secondary endosymbiont of Ctenarytaina eucalypti</name>
    <dbReference type="NCBI Taxonomy" id="1199245"/>
    <lineage>
        <taxon>Bacteria</taxon>
        <taxon>Pseudomonadati</taxon>
        <taxon>Pseudomonadota</taxon>
        <taxon>Gammaproteobacteria</taxon>
        <taxon>Enterobacterales</taxon>
        <taxon>Enterobacteriaceae</taxon>
        <taxon>aphid secondary symbionts</taxon>
    </lineage>
</organism>
<protein>
    <recommendedName>
        <fullName evidence="6 16">Glycerol-3-phosphate acyltransferase</fullName>
        <shortName evidence="16">GPAT</shortName>
        <ecNumber evidence="5 16">2.3.1.15</ecNumber>
    </recommendedName>
</protein>
<dbReference type="STRING" id="1199245.A359_06640"/>
<evidence type="ECO:0000256" key="14">
    <source>
        <dbReference type="ARBA" id="ARBA00023315"/>
    </source>
</evidence>
<evidence type="ECO:0000256" key="15">
    <source>
        <dbReference type="ARBA" id="ARBA00048427"/>
    </source>
</evidence>
<dbReference type="NCBIfam" id="NF003441">
    <property type="entry name" value="PRK04974.1"/>
    <property type="match status" value="1"/>
</dbReference>
<dbReference type="SMART" id="SM00563">
    <property type="entry name" value="PlsC"/>
    <property type="match status" value="1"/>
</dbReference>
<evidence type="ECO:0000259" key="17">
    <source>
        <dbReference type="SMART" id="SM00563"/>
    </source>
</evidence>
<accession>J3TXR8</accession>
<comment type="subcellular location">
    <subcellularLocation>
        <location evidence="1 16">Cell membrane</location>
        <topology evidence="1 16">Peripheral membrane protein</topology>
        <orientation evidence="1 16">Cytoplasmic side</orientation>
    </subcellularLocation>
</comment>
<evidence type="ECO:0000256" key="10">
    <source>
        <dbReference type="ARBA" id="ARBA00023098"/>
    </source>
</evidence>
<name>J3TXR8_9ENTR</name>
<dbReference type="InterPro" id="IPR002123">
    <property type="entry name" value="Plipid/glycerol_acylTrfase"/>
</dbReference>
<comment type="domain">
    <text evidence="16">The HXXXXD motif is essential for acyltransferase activity and may constitute the binding site for the phosphate moiety of the glycerol-3-phosphate.</text>
</comment>
<dbReference type="GO" id="GO:0005886">
    <property type="term" value="C:plasma membrane"/>
    <property type="evidence" value="ECO:0007669"/>
    <property type="project" value="UniProtKB-SubCell"/>
</dbReference>